<keyword evidence="4" id="KW-0548">Nucleotidyltransferase</keyword>
<dbReference type="EC" id="3.1.26.4" evidence="2"/>
<organism evidence="12 13">
    <name type="scientific">Orthonyx spaldingii</name>
    <name type="common">Chowchilla</name>
    <dbReference type="NCBI Taxonomy" id="38397"/>
    <lineage>
        <taxon>Eukaryota</taxon>
        <taxon>Metazoa</taxon>
        <taxon>Chordata</taxon>
        <taxon>Craniata</taxon>
        <taxon>Vertebrata</taxon>
        <taxon>Euteleostomi</taxon>
        <taxon>Archelosauria</taxon>
        <taxon>Archosauria</taxon>
        <taxon>Dinosauria</taxon>
        <taxon>Saurischia</taxon>
        <taxon>Theropoda</taxon>
        <taxon>Coelurosauria</taxon>
        <taxon>Aves</taxon>
        <taxon>Neognathae</taxon>
        <taxon>Neoaves</taxon>
        <taxon>Telluraves</taxon>
        <taxon>Australaves</taxon>
        <taxon>Passeriformes</taxon>
        <taxon>Corvoidea</taxon>
        <taxon>Orthonychidae</taxon>
        <taxon>Orthonyx</taxon>
    </lineage>
</organism>
<evidence type="ECO:0000256" key="10">
    <source>
        <dbReference type="ARBA" id="ARBA00023268"/>
    </source>
</evidence>
<evidence type="ECO:0000256" key="9">
    <source>
        <dbReference type="ARBA" id="ARBA00022918"/>
    </source>
</evidence>
<evidence type="ECO:0000313" key="13">
    <source>
        <dbReference type="Proteomes" id="UP000526602"/>
    </source>
</evidence>
<keyword evidence="7" id="KW-0378">Hydrolase</keyword>
<accession>A0A7K8G4H2</accession>
<keyword evidence="5" id="KW-0540">Nuclease</keyword>
<evidence type="ECO:0000256" key="8">
    <source>
        <dbReference type="ARBA" id="ARBA00022833"/>
    </source>
</evidence>
<protein>
    <recommendedName>
        <fullName evidence="2">ribonuclease H</fullName>
        <ecNumber evidence="2">3.1.26.4</ecNumber>
    </recommendedName>
</protein>
<dbReference type="InterPro" id="IPR000477">
    <property type="entry name" value="RT_dom"/>
</dbReference>
<keyword evidence="6" id="KW-0255">Endonuclease</keyword>
<reference evidence="12 13" key="1">
    <citation type="submission" date="2019-09" db="EMBL/GenBank/DDBJ databases">
        <title>Bird 10,000 Genomes (B10K) Project - Family phase.</title>
        <authorList>
            <person name="Zhang G."/>
        </authorList>
    </citation>
    <scope>NUCLEOTIDE SEQUENCE [LARGE SCALE GENOMIC DNA]</scope>
    <source>
        <strain evidence="12">B10K-DU-029-32</strain>
        <tissue evidence="12">Liver or heart</tissue>
    </source>
</reference>
<keyword evidence="3" id="KW-0808">Transferase</keyword>
<comment type="caution">
    <text evidence="12">The sequence shown here is derived from an EMBL/GenBank/DDBJ whole genome shotgun (WGS) entry which is preliminary data.</text>
</comment>
<proteinExistence type="inferred from homology"/>
<feature type="non-terminal residue" evidence="12">
    <location>
        <position position="316"/>
    </location>
</feature>
<comment type="similarity">
    <text evidence="1">Belongs to the beta type-B retroviral polymerase family. HERV class-II K(HML-2) pol subfamily.</text>
</comment>
<evidence type="ECO:0000256" key="6">
    <source>
        <dbReference type="ARBA" id="ARBA00022759"/>
    </source>
</evidence>
<evidence type="ECO:0000313" key="12">
    <source>
        <dbReference type="EMBL" id="NXB99224.1"/>
    </source>
</evidence>
<dbReference type="GO" id="GO:0035613">
    <property type="term" value="F:RNA stem-loop binding"/>
    <property type="evidence" value="ECO:0007669"/>
    <property type="project" value="TreeGrafter"/>
</dbReference>
<evidence type="ECO:0000259" key="11">
    <source>
        <dbReference type="PROSITE" id="PS50878"/>
    </source>
</evidence>
<dbReference type="AlphaFoldDB" id="A0A7K8G4H2"/>
<dbReference type="Gene3D" id="3.30.70.270">
    <property type="match status" value="2"/>
</dbReference>
<dbReference type="PANTHER" id="PTHR41694">
    <property type="entry name" value="ENDOGENOUS RETROVIRUS GROUP K MEMBER POL PROTEIN"/>
    <property type="match status" value="1"/>
</dbReference>
<dbReference type="InterPro" id="IPR043502">
    <property type="entry name" value="DNA/RNA_pol_sf"/>
</dbReference>
<dbReference type="GO" id="GO:0004523">
    <property type="term" value="F:RNA-DNA hybrid ribonuclease activity"/>
    <property type="evidence" value="ECO:0007669"/>
    <property type="project" value="UniProtKB-EC"/>
</dbReference>
<dbReference type="Pfam" id="PF06817">
    <property type="entry name" value="RVT_thumb"/>
    <property type="match status" value="1"/>
</dbReference>
<name>A0A7K8G4H2_ORTSP</name>
<evidence type="ECO:0000256" key="1">
    <source>
        <dbReference type="ARBA" id="ARBA00010879"/>
    </source>
</evidence>
<evidence type="ECO:0000256" key="4">
    <source>
        <dbReference type="ARBA" id="ARBA00022695"/>
    </source>
</evidence>
<evidence type="ECO:0000256" key="5">
    <source>
        <dbReference type="ARBA" id="ARBA00022722"/>
    </source>
</evidence>
<dbReference type="InterPro" id="IPR010661">
    <property type="entry name" value="RVT_thumb"/>
</dbReference>
<dbReference type="EMBL" id="VZTJ01000685">
    <property type="protein sequence ID" value="NXB99224.1"/>
    <property type="molecule type" value="Genomic_DNA"/>
</dbReference>
<dbReference type="SUPFAM" id="SSF56672">
    <property type="entry name" value="DNA/RNA polymerases"/>
    <property type="match status" value="1"/>
</dbReference>
<evidence type="ECO:0000256" key="7">
    <source>
        <dbReference type="ARBA" id="ARBA00022801"/>
    </source>
</evidence>
<dbReference type="InterPro" id="IPR043128">
    <property type="entry name" value="Rev_trsase/Diguanyl_cyclase"/>
</dbReference>
<feature type="non-terminal residue" evidence="12">
    <location>
        <position position="1"/>
    </location>
</feature>
<gene>
    <name evidence="12" type="primary">Ervk11_0</name>
    <name evidence="12" type="ORF">ORTSPA_R09237</name>
</gene>
<dbReference type="Pfam" id="PF00078">
    <property type="entry name" value="RVT_1"/>
    <property type="match status" value="1"/>
</dbReference>
<keyword evidence="9" id="KW-0695">RNA-directed DNA polymerase</keyword>
<dbReference type="Gene3D" id="3.10.10.10">
    <property type="entry name" value="HIV Type 1 Reverse Transcriptase, subunit A, domain 1"/>
    <property type="match status" value="1"/>
</dbReference>
<evidence type="ECO:0000256" key="3">
    <source>
        <dbReference type="ARBA" id="ARBA00022679"/>
    </source>
</evidence>
<dbReference type="GO" id="GO:0003964">
    <property type="term" value="F:RNA-directed DNA polymerase activity"/>
    <property type="evidence" value="ECO:0007669"/>
    <property type="project" value="UniProtKB-KW"/>
</dbReference>
<dbReference type="PROSITE" id="PS50878">
    <property type="entry name" value="RT_POL"/>
    <property type="match status" value="1"/>
</dbReference>
<keyword evidence="13" id="KW-1185">Reference proteome</keyword>
<sequence length="316" mass="36361">LTWKSDHPVWVDQWSLSTEKLCALEALLEEQLAKGHIVPTTSPWNSPVFVIKKPGKDRWRLLHDLRKINEVLEDMDPLQPGMPSASMLPRDWKIVVIDIKDCFFSIPLYPQDAPRFAFSIPSPNQQAPQRQYHWRVLPQGMKNSPTICQRYVGCILSPIRQCHPDAILLHYVDDILICAETDKDLDLILTETVEALQQEGFEIQSDKIQSTCPWDYLGLQIWEKSIVPQQLSIKDNPKTLHDLHQLCGSINWVRPLLRIISDHLVLLFNLLQGCEDLDSPRTITLEAQESIRKVEKALSTRQAHRLHPTLPFSIIV</sequence>
<feature type="domain" description="Reverse transcriptase" evidence="11">
    <location>
        <begin position="32"/>
        <end position="221"/>
    </location>
</feature>
<dbReference type="PANTHER" id="PTHR41694:SF4">
    <property type="entry name" value="ENDOGENOUS RETROVIRUS GROUP K MEMBER 10 POL PROTEIN-RELATED"/>
    <property type="match status" value="1"/>
</dbReference>
<keyword evidence="10" id="KW-0511">Multifunctional enzyme</keyword>
<dbReference type="Proteomes" id="UP000526602">
    <property type="component" value="Unassembled WGS sequence"/>
</dbReference>
<evidence type="ECO:0000256" key="2">
    <source>
        <dbReference type="ARBA" id="ARBA00012180"/>
    </source>
</evidence>
<keyword evidence="8" id="KW-0862">Zinc</keyword>